<reference evidence="2 3" key="1">
    <citation type="submission" date="2015-10" db="EMBL/GenBank/DDBJ databases">
        <authorList>
            <person name="Gilbert D.G."/>
        </authorList>
    </citation>
    <scope>NUCLEOTIDE SEQUENCE [LARGE SCALE GENOMIC DNA]</scope>
    <source>
        <strain evidence="2">COMA1</strain>
    </source>
</reference>
<dbReference type="CDD" id="cd00063">
    <property type="entry name" value="FN3"/>
    <property type="match status" value="1"/>
</dbReference>
<sequence>MCITVLRCTTAIKCERTGGVLSMEYSHQAAGSYEKSNYFDIRWFWQALVVAIFMGLGPAAECLAFTVNPTVLTFNAVQSGTNPPTQTLSVYKKRVSQATVTTSDSASWLTISPSTTSMTTQATLMVVVNTSGLAAGTYNATITVKVGKATTTVPVAMTVSSPPSATTAILAWNGVTDPSLSGYNVKVGTASGLYSRTITVGNVTSYTVDSLTTGTTYYFAVTAYNGAGESQPSNEVSKSIY</sequence>
<dbReference type="EMBL" id="CZQA01000009">
    <property type="protein sequence ID" value="CUS36488.1"/>
    <property type="molecule type" value="Genomic_DNA"/>
</dbReference>
<gene>
    <name evidence="2" type="ORF">COMA1_30078</name>
</gene>
<dbReference type="SUPFAM" id="SSF49265">
    <property type="entry name" value="Fibronectin type III"/>
    <property type="match status" value="1"/>
</dbReference>
<dbReference type="InterPro" id="IPR013783">
    <property type="entry name" value="Ig-like_fold"/>
</dbReference>
<dbReference type="InterPro" id="IPR003961">
    <property type="entry name" value="FN3_dom"/>
</dbReference>
<dbReference type="Pfam" id="PF00041">
    <property type="entry name" value="fn3"/>
    <property type="match status" value="1"/>
</dbReference>
<keyword evidence="3" id="KW-1185">Reference proteome</keyword>
<dbReference type="SMART" id="SM00060">
    <property type="entry name" value="FN3"/>
    <property type="match status" value="1"/>
</dbReference>
<dbReference type="STRING" id="1742972.COMA1_30078"/>
<feature type="domain" description="Fibronectin type-III" evidence="1">
    <location>
        <begin position="153"/>
        <end position="241"/>
    </location>
</feature>
<accession>A0A0S4LIT0</accession>
<evidence type="ECO:0000313" key="2">
    <source>
        <dbReference type="EMBL" id="CUS36488.1"/>
    </source>
</evidence>
<dbReference type="InterPro" id="IPR036116">
    <property type="entry name" value="FN3_sf"/>
</dbReference>
<evidence type="ECO:0000259" key="1">
    <source>
        <dbReference type="PROSITE" id="PS50853"/>
    </source>
</evidence>
<protein>
    <recommendedName>
        <fullName evidence="1">Fibronectin type-III domain-containing protein</fullName>
    </recommendedName>
</protein>
<dbReference type="Gene3D" id="2.60.40.10">
    <property type="entry name" value="Immunoglobulins"/>
    <property type="match status" value="2"/>
</dbReference>
<dbReference type="PROSITE" id="PS50853">
    <property type="entry name" value="FN3"/>
    <property type="match status" value="1"/>
</dbReference>
<proteinExistence type="predicted"/>
<dbReference type="Proteomes" id="UP000199032">
    <property type="component" value="Unassembled WGS sequence"/>
</dbReference>
<evidence type="ECO:0000313" key="3">
    <source>
        <dbReference type="Proteomes" id="UP000199032"/>
    </source>
</evidence>
<dbReference type="AlphaFoldDB" id="A0A0S4LIT0"/>
<organism evidence="2 3">
    <name type="scientific">Candidatus Nitrospira nitrosa</name>
    <dbReference type="NCBI Taxonomy" id="1742972"/>
    <lineage>
        <taxon>Bacteria</taxon>
        <taxon>Pseudomonadati</taxon>
        <taxon>Nitrospirota</taxon>
        <taxon>Nitrospiria</taxon>
        <taxon>Nitrospirales</taxon>
        <taxon>Nitrospiraceae</taxon>
        <taxon>Nitrospira</taxon>
    </lineage>
</organism>
<name>A0A0S4LIT0_9BACT</name>